<gene>
    <name evidence="13" type="ORF">DLM_1913</name>
</gene>
<keyword evidence="6" id="KW-0266">Ethylene biosynthesis</keyword>
<dbReference type="Gene3D" id="2.60.120.330">
    <property type="entry name" value="B-lactam Antibiotic, Isopenicillin N Synthase, Chain"/>
    <property type="match status" value="1"/>
</dbReference>
<dbReference type="Pfam" id="PF14226">
    <property type="entry name" value="DIOX_N"/>
    <property type="match status" value="1"/>
</dbReference>
<dbReference type="KEGG" id="amah:DLM_1913"/>
<keyword evidence="14" id="KW-1185">Reference proteome</keyword>
<reference evidence="14" key="1">
    <citation type="journal article" date="2017" name="Biotechnol. Biofuels">
        <title>Evaluation of environmental bacterial communities as a factor affecting the growth of duckweed Lemna minor.</title>
        <authorList>
            <person name="Ishizawa H."/>
            <person name="Kuroda M."/>
            <person name="Morikawa M."/>
            <person name="Ike M."/>
        </authorList>
    </citation>
    <scope>NUCLEOTIDE SEQUENCE [LARGE SCALE GENOMIC DNA]</scope>
    <source>
        <strain evidence="14">H3</strain>
    </source>
</reference>
<evidence type="ECO:0000313" key="13">
    <source>
        <dbReference type="EMBL" id="BBF85529.1"/>
    </source>
</evidence>
<evidence type="ECO:0000256" key="5">
    <source>
        <dbReference type="ARBA" id="ARBA00019045"/>
    </source>
</evidence>
<keyword evidence="11" id="KW-0479">Metal-binding</keyword>
<dbReference type="InterPro" id="IPR026992">
    <property type="entry name" value="DIOX_N"/>
</dbReference>
<dbReference type="InterPro" id="IPR044861">
    <property type="entry name" value="IPNS-like_FE2OG_OXY"/>
</dbReference>
<dbReference type="PANTHER" id="PTHR47990">
    <property type="entry name" value="2-OXOGLUTARATE (2OG) AND FE(II)-DEPENDENT OXYGENASE SUPERFAMILY PROTEIN-RELATED"/>
    <property type="match status" value="1"/>
</dbReference>
<evidence type="ECO:0000256" key="3">
    <source>
        <dbReference type="ARBA" id="ARBA00012293"/>
    </source>
</evidence>
<dbReference type="Pfam" id="PF03171">
    <property type="entry name" value="2OG-FeII_Oxy"/>
    <property type="match status" value="1"/>
</dbReference>
<dbReference type="GO" id="GO:0046872">
    <property type="term" value="F:metal ion binding"/>
    <property type="evidence" value="ECO:0007669"/>
    <property type="project" value="UniProtKB-KW"/>
</dbReference>
<evidence type="ECO:0000256" key="9">
    <source>
        <dbReference type="ARBA" id="ARBA00047725"/>
    </source>
</evidence>
<dbReference type="InterPro" id="IPR027443">
    <property type="entry name" value="IPNS-like_sf"/>
</dbReference>
<dbReference type="Proteomes" id="UP000198290">
    <property type="component" value="Chromosome"/>
</dbReference>
<name>A0A3G9GFV9_9NEIS</name>
<accession>A0A3G9GFV9</accession>
<proteinExistence type="inferred from homology"/>
<dbReference type="EC" id="1.13.12.19" evidence="4"/>
<comment type="catalytic activity">
    <reaction evidence="9">
        <text>2-oxoglutarate + O2 + 2 H(+) = ethene + 3 CO2 + H2O</text>
        <dbReference type="Rhea" id="RHEA:31523"/>
        <dbReference type="ChEBI" id="CHEBI:15377"/>
        <dbReference type="ChEBI" id="CHEBI:15378"/>
        <dbReference type="ChEBI" id="CHEBI:15379"/>
        <dbReference type="ChEBI" id="CHEBI:16526"/>
        <dbReference type="ChEBI" id="CHEBI:16810"/>
        <dbReference type="ChEBI" id="CHEBI:18153"/>
        <dbReference type="EC" id="1.13.12.19"/>
    </reaction>
</comment>
<dbReference type="STRING" id="332411.VI06_18145"/>
<comment type="cofactor">
    <cofactor evidence="1">
        <name>Fe(2+)</name>
        <dbReference type="ChEBI" id="CHEBI:29033"/>
    </cofactor>
</comment>
<dbReference type="GO" id="GO:0009693">
    <property type="term" value="P:ethylene biosynthetic process"/>
    <property type="evidence" value="ECO:0007669"/>
    <property type="project" value="UniProtKB-KW"/>
</dbReference>
<reference evidence="13 14" key="2">
    <citation type="journal article" date="2017" name="Genome Announc.">
        <title>Draft genome sequence of Aquitalea magnusonii strain H3, a plant growth-promoting bacterium of duckweed Lemna minor.</title>
        <authorList>
            <person name="Ishizawa H."/>
            <person name="Kuroda M."/>
            <person name="Ike M."/>
        </authorList>
    </citation>
    <scope>NUCLEOTIDE SEQUENCE [LARGE SCALE GENOMIC DNA]</scope>
    <source>
        <strain evidence="13 14">H3</strain>
    </source>
</reference>
<evidence type="ECO:0000256" key="6">
    <source>
        <dbReference type="ARBA" id="ARBA00022666"/>
    </source>
</evidence>
<dbReference type="EC" id="1.14.20.7" evidence="3"/>
<evidence type="ECO:0000256" key="8">
    <source>
        <dbReference type="ARBA" id="ARBA00031282"/>
    </source>
</evidence>
<comment type="pathway">
    <text evidence="2">Alkene biosynthesis; ethylene biosynthesis via 2-oxoglutarate.</text>
</comment>
<keyword evidence="11" id="KW-0560">Oxidoreductase</keyword>
<dbReference type="EMBL" id="AP018823">
    <property type="protein sequence ID" value="BBF85529.1"/>
    <property type="molecule type" value="Genomic_DNA"/>
</dbReference>
<evidence type="ECO:0000256" key="10">
    <source>
        <dbReference type="ARBA" id="ARBA00049359"/>
    </source>
</evidence>
<dbReference type="SUPFAM" id="SSF51197">
    <property type="entry name" value="Clavaminate synthase-like"/>
    <property type="match status" value="1"/>
</dbReference>
<dbReference type="GO" id="GO:0102276">
    <property type="term" value="F:2-oxoglutarate oxygenase/decarboxylase (ethylene-forming) activity"/>
    <property type="evidence" value="ECO:0007669"/>
    <property type="project" value="UniProtKB-EC"/>
</dbReference>
<comment type="catalytic activity">
    <reaction evidence="10">
        <text>L-arginine + 2-oxoglutarate + O2 = guanidine + L-glutamate 5-semialdehyde + succinate + CO2</text>
        <dbReference type="Rhea" id="RHEA:31535"/>
        <dbReference type="ChEBI" id="CHEBI:15379"/>
        <dbReference type="ChEBI" id="CHEBI:16526"/>
        <dbReference type="ChEBI" id="CHEBI:16810"/>
        <dbReference type="ChEBI" id="CHEBI:30031"/>
        <dbReference type="ChEBI" id="CHEBI:30087"/>
        <dbReference type="ChEBI" id="CHEBI:32682"/>
        <dbReference type="ChEBI" id="CHEBI:58066"/>
        <dbReference type="EC" id="1.14.20.7"/>
    </reaction>
</comment>
<protein>
    <recommendedName>
        <fullName evidence="5">2-oxoglutarate-dependent ethylene/succinate-forming enzyme</fullName>
        <ecNumber evidence="4">1.13.12.19</ecNumber>
        <ecNumber evidence="3">1.14.20.7</ecNumber>
    </recommendedName>
    <alternativeName>
        <fullName evidence="7">2-oxoglutarate dioxygenase (ethylene-forming)</fullName>
    </alternativeName>
    <alternativeName>
        <fullName evidence="8">2-oxoglutarate/L-arginine monooxygenase/decarboxylase (succinate-forming)</fullName>
    </alternativeName>
</protein>
<comment type="similarity">
    <text evidence="11">Belongs to the iron/ascorbate-dependent oxidoreductase family.</text>
</comment>
<keyword evidence="11" id="KW-0408">Iron</keyword>
<reference evidence="14" key="3">
    <citation type="journal article" date="2017" name="Plant Physiol. Biochem.">
        <title>Differential oxidative and antioxidative response of duckweed Lemna minor toward plant growth promoting/inhibiting bacteria.</title>
        <authorList>
            <person name="Ishizawa H."/>
            <person name="Kuroda M."/>
            <person name="Morikawa M."/>
            <person name="Ike M."/>
        </authorList>
    </citation>
    <scope>NUCLEOTIDE SEQUENCE [LARGE SCALE GENOMIC DNA]</scope>
    <source>
        <strain evidence="14">H3</strain>
    </source>
</reference>
<dbReference type="InterPro" id="IPR050231">
    <property type="entry name" value="Iron_ascorbate_oxido_reductase"/>
</dbReference>
<evidence type="ECO:0000256" key="4">
    <source>
        <dbReference type="ARBA" id="ARBA00012531"/>
    </source>
</evidence>
<evidence type="ECO:0000256" key="2">
    <source>
        <dbReference type="ARBA" id="ARBA00004767"/>
    </source>
</evidence>
<organism evidence="13 14">
    <name type="scientific">Aquitalea magnusonii</name>
    <dbReference type="NCBI Taxonomy" id="332411"/>
    <lineage>
        <taxon>Bacteria</taxon>
        <taxon>Pseudomonadati</taxon>
        <taxon>Pseudomonadota</taxon>
        <taxon>Betaproteobacteria</taxon>
        <taxon>Neisseriales</taxon>
        <taxon>Chromobacteriaceae</taxon>
        <taxon>Aquitalea</taxon>
    </lineage>
</organism>
<dbReference type="PRINTS" id="PR00682">
    <property type="entry name" value="IPNSYNTHASE"/>
</dbReference>
<evidence type="ECO:0000259" key="12">
    <source>
        <dbReference type="PROSITE" id="PS51471"/>
    </source>
</evidence>
<evidence type="ECO:0000313" key="14">
    <source>
        <dbReference type="Proteomes" id="UP000198290"/>
    </source>
</evidence>
<dbReference type="InterPro" id="IPR005123">
    <property type="entry name" value="Oxoglu/Fe-dep_dioxygenase_dom"/>
</dbReference>
<evidence type="ECO:0000256" key="7">
    <source>
        <dbReference type="ARBA" id="ARBA00031011"/>
    </source>
</evidence>
<dbReference type="AlphaFoldDB" id="A0A3G9GFV9"/>
<sequence length="388" mass="42425">MRADMQISFSCFLAGMPCLIVVLKPHASRAAPGATMPHSPALPVIDISLLDGSTEQRQQLLQQLRGAARDHGFFYLVGHGIAADKVTALRQAARAFFALPEADKLAIDMENSPHFRGYTRAGEERTRGAADWREQLDIGAERPPRPDLAAQGPWWRLQGPNQWPTALPQLKPVLLDWQQETTRLSIRLLRAFAEALQQPVDIFDAAFVEAPVQHLKIIRYPGSRQGAAGQGVGPHKDGGFLTLLLQDDSQDGLQVETEQGWLDAPSLPGSFIVNIGESLEMASDGYLRANVHRVLSPPEGKDRLSVAFFLGPRLDATIPLLQLPAQLAAEARGPEADPDNPLFYRIGDNYLKGRLRSHPKVAVRHHADLLSPQALQAASLPTSAGEYA</sequence>
<evidence type="ECO:0000256" key="11">
    <source>
        <dbReference type="RuleBase" id="RU003682"/>
    </source>
</evidence>
<dbReference type="PROSITE" id="PS51471">
    <property type="entry name" value="FE2OG_OXY"/>
    <property type="match status" value="1"/>
</dbReference>
<feature type="domain" description="Fe2OG dioxygenase" evidence="12">
    <location>
        <begin position="211"/>
        <end position="312"/>
    </location>
</feature>
<evidence type="ECO:0000256" key="1">
    <source>
        <dbReference type="ARBA" id="ARBA00001954"/>
    </source>
</evidence>